<proteinExistence type="predicted"/>
<reference evidence="1" key="2">
    <citation type="submission" date="2025-09" db="UniProtKB">
        <authorList>
            <consortium name="Ensembl"/>
        </authorList>
    </citation>
    <scope>IDENTIFICATION</scope>
</reference>
<sequence>MAEDHGLCDGDGPIQVAQGLELLISVIAQDIILLNGVQCLLLTLQFDNVGVWDHFLGKLPHRVFKGGREKQHLAVPGQHPFLPLDADALILVNKYLDPLRVNEPELGAPVQDSPRGTNDNLLIDLLTPFHCGDEIISKL</sequence>
<dbReference type="Ensembl" id="ENSSDAT00000025362.1">
    <property type="protein sequence ID" value="ENSSDAP00000022196.1"/>
    <property type="gene ID" value="ENSSDAG00000020182.1"/>
</dbReference>
<accession>A0A8C9QEE1</accession>
<dbReference type="Proteomes" id="UP000694422">
    <property type="component" value="Unplaced"/>
</dbReference>
<evidence type="ECO:0000313" key="1">
    <source>
        <dbReference type="Ensembl" id="ENSSDAP00000022196.1"/>
    </source>
</evidence>
<dbReference type="AlphaFoldDB" id="A0A8C9QEE1"/>
<evidence type="ECO:0000313" key="2">
    <source>
        <dbReference type="Proteomes" id="UP000694422"/>
    </source>
</evidence>
<keyword evidence="2" id="KW-1185">Reference proteome</keyword>
<organism evidence="1 2">
    <name type="scientific">Spermophilus dauricus</name>
    <name type="common">Daurian ground squirrel</name>
    <dbReference type="NCBI Taxonomy" id="99837"/>
    <lineage>
        <taxon>Eukaryota</taxon>
        <taxon>Metazoa</taxon>
        <taxon>Chordata</taxon>
        <taxon>Craniata</taxon>
        <taxon>Vertebrata</taxon>
        <taxon>Euteleostomi</taxon>
        <taxon>Mammalia</taxon>
        <taxon>Eutheria</taxon>
        <taxon>Euarchontoglires</taxon>
        <taxon>Glires</taxon>
        <taxon>Rodentia</taxon>
        <taxon>Sciuromorpha</taxon>
        <taxon>Sciuridae</taxon>
        <taxon>Xerinae</taxon>
        <taxon>Marmotini</taxon>
        <taxon>Spermophilus</taxon>
    </lineage>
</organism>
<name>A0A8C9QEE1_SPEDA</name>
<protein>
    <submittedName>
        <fullName evidence="1">Uncharacterized protein</fullName>
    </submittedName>
</protein>
<reference evidence="1" key="1">
    <citation type="submission" date="2025-08" db="UniProtKB">
        <authorList>
            <consortium name="Ensembl"/>
        </authorList>
    </citation>
    <scope>IDENTIFICATION</scope>
</reference>